<accession>A0ABS5WIN0</accession>
<evidence type="ECO:0000256" key="1">
    <source>
        <dbReference type="SAM" id="Phobius"/>
    </source>
</evidence>
<evidence type="ECO:0000313" key="3">
    <source>
        <dbReference type="Proteomes" id="UP000740413"/>
    </source>
</evidence>
<dbReference type="RefSeq" id="WP_214613225.1">
    <property type="nucleotide sequence ID" value="NZ_JACATN010000006.1"/>
</dbReference>
<dbReference type="InterPro" id="IPR008523">
    <property type="entry name" value="DUF805"/>
</dbReference>
<proteinExistence type="predicted"/>
<dbReference type="PANTHER" id="PTHR34980">
    <property type="entry name" value="INNER MEMBRANE PROTEIN-RELATED-RELATED"/>
    <property type="match status" value="1"/>
</dbReference>
<keyword evidence="1" id="KW-0812">Transmembrane</keyword>
<feature type="transmembrane region" description="Helical" evidence="1">
    <location>
        <begin position="49"/>
        <end position="69"/>
    </location>
</feature>
<sequence length="118" mass="13434">MNWYLKVLQNYAGFEGRARRKEYWMFFLFNILISYGLQIIAFVVDVPALVFLALIYSLGVLIPGIAVGVRRMHDVGKSGWFLLVPIYNLILACTDSEQGENQYGANPKIEEEASLQKV</sequence>
<keyword evidence="3" id="KW-1185">Reference proteome</keyword>
<evidence type="ECO:0000313" key="2">
    <source>
        <dbReference type="EMBL" id="MBT2163266.1"/>
    </source>
</evidence>
<dbReference type="EMBL" id="JACATN010000006">
    <property type="protein sequence ID" value="MBT2163266.1"/>
    <property type="molecule type" value="Genomic_DNA"/>
</dbReference>
<keyword evidence="1" id="KW-1133">Transmembrane helix</keyword>
<dbReference type="PANTHER" id="PTHR34980:SF2">
    <property type="entry name" value="INNER MEMBRANE PROTEIN YHAH-RELATED"/>
    <property type="match status" value="1"/>
</dbReference>
<comment type="caution">
    <text evidence="2">The sequence shown here is derived from an EMBL/GenBank/DDBJ whole genome shotgun (WGS) entry which is preliminary data.</text>
</comment>
<organism evidence="2 3">
    <name type="scientific">Zobellia barbeyronii</name>
    <dbReference type="NCBI Taxonomy" id="2748009"/>
    <lineage>
        <taxon>Bacteria</taxon>
        <taxon>Pseudomonadati</taxon>
        <taxon>Bacteroidota</taxon>
        <taxon>Flavobacteriia</taxon>
        <taxon>Flavobacteriales</taxon>
        <taxon>Flavobacteriaceae</taxon>
        <taxon>Zobellia</taxon>
    </lineage>
</organism>
<name>A0ABS5WIN0_9FLAO</name>
<reference evidence="3" key="1">
    <citation type="submission" date="2023-07" db="EMBL/GenBank/DDBJ databases">
        <title>Zobellia barbeyronii sp. nov., a new marine flavobacterium, isolated from green and red algae.</title>
        <authorList>
            <person name="Nedashkovskaya O.I."/>
            <person name="Otstavnykh N."/>
            <person name="Zhukova N."/>
            <person name="Guzev K."/>
            <person name="Chausova V."/>
            <person name="Tekutyeva L."/>
            <person name="Mikhailov V."/>
            <person name="Isaeva M."/>
        </authorList>
    </citation>
    <scope>NUCLEOTIDE SEQUENCE [LARGE SCALE GENOMIC DNA]</scope>
    <source>
        <strain evidence="3">KMM 6746</strain>
    </source>
</reference>
<feature type="transmembrane region" description="Helical" evidence="1">
    <location>
        <begin position="23"/>
        <end position="43"/>
    </location>
</feature>
<keyword evidence="1" id="KW-0472">Membrane</keyword>
<gene>
    <name evidence="2" type="ORF">HW347_18485</name>
</gene>
<dbReference type="Proteomes" id="UP000740413">
    <property type="component" value="Unassembled WGS sequence"/>
</dbReference>
<protein>
    <submittedName>
        <fullName evidence="2">DUF805 domain-containing protein</fullName>
    </submittedName>
</protein>
<dbReference type="Pfam" id="PF05656">
    <property type="entry name" value="DUF805"/>
    <property type="match status" value="1"/>
</dbReference>